<comment type="caution">
    <text evidence="2">The sequence shown here is derived from an EMBL/GenBank/DDBJ whole genome shotgun (WGS) entry which is preliminary data.</text>
</comment>
<name>A0ABU7XZX4_9FLAO</name>
<accession>A0ABU7XZX4</accession>
<protein>
    <recommendedName>
        <fullName evidence="4">DUF3899 domain-containing protein</fullName>
    </recommendedName>
</protein>
<sequence>MKKSKELKYNAWNEHLNNTKERTNYSIRRMDLLIISISGAGIYIIFETLREFKAGEIAINNSNLLLFTGLSFLFAIAINFLSQLSGYHANNFEEKYINLELRKIQGKDIDECIQTQHDKKIKLFNLLTSIFNSASMVLMFIGLLLLTIFNFKLF</sequence>
<keyword evidence="1" id="KW-0472">Membrane</keyword>
<organism evidence="2 3">
    <name type="scientific">Flavivirga spongiicola</name>
    <dbReference type="NCBI Taxonomy" id="421621"/>
    <lineage>
        <taxon>Bacteria</taxon>
        <taxon>Pseudomonadati</taxon>
        <taxon>Bacteroidota</taxon>
        <taxon>Flavobacteriia</taxon>
        <taxon>Flavobacteriales</taxon>
        <taxon>Flavobacteriaceae</taxon>
        <taxon>Flavivirga</taxon>
    </lineage>
</organism>
<keyword evidence="1" id="KW-1133">Transmembrane helix</keyword>
<dbReference type="RefSeq" id="WP_303308354.1">
    <property type="nucleotide sequence ID" value="NZ_JAODOP010000004.1"/>
</dbReference>
<feature type="transmembrane region" description="Helical" evidence="1">
    <location>
        <begin position="30"/>
        <end position="46"/>
    </location>
</feature>
<evidence type="ECO:0000256" key="1">
    <source>
        <dbReference type="SAM" id="Phobius"/>
    </source>
</evidence>
<feature type="transmembrane region" description="Helical" evidence="1">
    <location>
        <begin position="58"/>
        <end position="81"/>
    </location>
</feature>
<evidence type="ECO:0008006" key="4">
    <source>
        <dbReference type="Google" id="ProtNLM"/>
    </source>
</evidence>
<dbReference type="EMBL" id="JAODOP010000004">
    <property type="protein sequence ID" value="MEF3836079.1"/>
    <property type="molecule type" value="Genomic_DNA"/>
</dbReference>
<reference evidence="2 3" key="1">
    <citation type="submission" date="2022-09" db="EMBL/GenBank/DDBJ databases">
        <title>Genome sequencing of Flavivirga sp. MEBiC05379.</title>
        <authorList>
            <person name="Oh H.-M."/>
            <person name="Kwon K.K."/>
            <person name="Park M.J."/>
            <person name="Yang S.-H."/>
        </authorList>
    </citation>
    <scope>NUCLEOTIDE SEQUENCE [LARGE SCALE GENOMIC DNA]</scope>
    <source>
        <strain evidence="2 3">MEBiC05379</strain>
    </source>
</reference>
<gene>
    <name evidence="2" type="ORF">N1F79_23350</name>
</gene>
<feature type="transmembrane region" description="Helical" evidence="1">
    <location>
        <begin position="123"/>
        <end position="149"/>
    </location>
</feature>
<proteinExistence type="predicted"/>
<evidence type="ECO:0000313" key="3">
    <source>
        <dbReference type="Proteomes" id="UP001337305"/>
    </source>
</evidence>
<dbReference type="Proteomes" id="UP001337305">
    <property type="component" value="Unassembled WGS sequence"/>
</dbReference>
<keyword evidence="3" id="KW-1185">Reference proteome</keyword>
<keyword evidence="1" id="KW-0812">Transmembrane</keyword>
<evidence type="ECO:0000313" key="2">
    <source>
        <dbReference type="EMBL" id="MEF3836079.1"/>
    </source>
</evidence>